<dbReference type="EMBL" id="PUFP01000011">
    <property type="protein sequence ID" value="TDG80952.1"/>
    <property type="molecule type" value="Genomic_DNA"/>
</dbReference>
<protein>
    <submittedName>
        <fullName evidence="3">Uncharacterized protein</fullName>
    </submittedName>
</protein>
<reference evidence="3 4" key="1">
    <citation type="journal article" date="2019" name="Appl. Microbiol. Biotechnol.">
        <title>Uncovering carbohydrate metabolism through a genotype-phenotype association study of 56 lactic acid bacteria genomes.</title>
        <authorList>
            <person name="Buron-Moles G."/>
            <person name="Chailyan A."/>
            <person name="Dolejs I."/>
            <person name="Forster J."/>
            <person name="Miks M.H."/>
        </authorList>
    </citation>
    <scope>NUCLEOTIDE SEQUENCE [LARGE SCALE GENOMIC DNA]</scope>
    <source>
        <strain evidence="3 4">ATCC 4005</strain>
    </source>
</reference>
<comment type="caution">
    <text evidence="3">The sequence shown here is derived from an EMBL/GenBank/DDBJ whole genome shotgun (WGS) entry which is preliminary data.</text>
</comment>
<dbReference type="InterPro" id="IPR049046">
    <property type="entry name" value="Beta-AFase-like_GH127_middle"/>
</dbReference>
<organism evidence="3 4">
    <name type="scientific">Lentilactobacillus buchneri DSM 20057</name>
    <dbReference type="NCBI Taxonomy" id="1423728"/>
    <lineage>
        <taxon>Bacteria</taxon>
        <taxon>Bacillati</taxon>
        <taxon>Bacillota</taxon>
        <taxon>Bacilli</taxon>
        <taxon>Lactobacillales</taxon>
        <taxon>Lactobacillaceae</taxon>
        <taxon>Lentilactobacillus</taxon>
    </lineage>
</organism>
<dbReference type="InterPro" id="IPR012878">
    <property type="entry name" value="Beta-AFase-like_GH127_cat"/>
</dbReference>
<dbReference type="AlphaFoldDB" id="A0A4R5NTT0"/>
<gene>
    <name evidence="3" type="ORF">C5L32_000052</name>
</gene>
<dbReference type="InterPro" id="IPR008928">
    <property type="entry name" value="6-hairpin_glycosidase_sf"/>
</dbReference>
<dbReference type="Proteomes" id="UP000295181">
    <property type="component" value="Unassembled WGS sequence"/>
</dbReference>
<dbReference type="RefSeq" id="WP_056939151.1">
    <property type="nucleotide sequence ID" value="NZ_AZDM01000029.1"/>
</dbReference>
<evidence type="ECO:0000313" key="4">
    <source>
        <dbReference type="Proteomes" id="UP000295181"/>
    </source>
</evidence>
<sequence>MKQSIDQRFLTLTDPEIEHAQQMTVKYLLALDPKRFLVTFDEVAGIDSGGVTGYQGWERTDGLNFRGHFFGHYLSALSQAILATEENDIRQQLLDKLRLGVNGLQSAQAAYAKSHPDSAGYVSAFREVALDEVEGREVPKDEKENVLVPWYNLHKVLAGLLAVKVNLQGIDPLLSEKALKIAHQFGIYVFKRLNQLADPTQMLKIEYGGMNDALYELFDLTDDKRMLTAATYFDETALFKQLAEGDDVLAGKHANTTIPKLIGALHRYESLHDVKRADQYLSPEEKGSLNMYLKAAVNFWQIVVDDHTYVTGGNSQSEHFHEPGQLFHDAVLEDGATTCETCNTYNMLKLSRELFRVTGDKKYLDYYEQTYTNAILGSQNPNTGMMTYFQPMAAGYTKVYNRPFDEFWCCTGTGIENFTKLGDSYDFMSGDQLYLSLYFSNVLRLDSNNLQMTEQVDRKTGKVHLTVAKLRSQDSAGAINLKLRNPAWLVQSAKLAVDGISQQVDQNADFWEIDNAGTGTTVDLEIPMSLKMVQTKDNPHYVAFKYGPYVLAGQLGKHHINDDRQNGVLVRISTHDQAVPSTLTTGMDWHDWQQSLNSQAVVDTETTNTLFELKLPNTSETITFVPYYQTFEIRYGVYFQWQQAGSKEAQRREEQLQALSEYRRKTVGQLDNFDQNNFEFDKHLEQHRSEASNAKGRRFRVAHQDGWFSYQFSLAKAQPGLSLELTLNVEDAGHSIVVGFNDDHKFDQVLTVDQNQSTDSKGFYHVRIPISVILINQRPNIKLVFRSAGGDTARLFGIRLFNR</sequence>
<feature type="domain" description="Non-reducing end beta-L-arabinofuranosidase-like GH127 middle" evidence="2">
    <location>
        <begin position="432"/>
        <end position="528"/>
    </location>
</feature>
<dbReference type="Pfam" id="PF07944">
    <property type="entry name" value="Beta-AFase-like_GH127_cat"/>
    <property type="match status" value="1"/>
</dbReference>
<proteinExistence type="predicted"/>
<dbReference type="GeneID" id="72460654"/>
<dbReference type="GO" id="GO:0005975">
    <property type="term" value="P:carbohydrate metabolic process"/>
    <property type="evidence" value="ECO:0007669"/>
    <property type="project" value="InterPro"/>
</dbReference>
<dbReference type="Pfam" id="PF20736">
    <property type="entry name" value="Glyco_hydro127M"/>
    <property type="match status" value="1"/>
</dbReference>
<dbReference type="SUPFAM" id="SSF48208">
    <property type="entry name" value="Six-hairpin glycosidases"/>
    <property type="match status" value="1"/>
</dbReference>
<dbReference type="PANTHER" id="PTHR31151">
    <property type="entry name" value="PROLINE-TRNA LIGASE (DUF1680)"/>
    <property type="match status" value="1"/>
</dbReference>
<dbReference type="PANTHER" id="PTHR31151:SF0">
    <property type="entry name" value="PROLINE-TRNA LIGASE (DUF1680)"/>
    <property type="match status" value="1"/>
</dbReference>
<accession>A0A4R5NTT0</accession>
<name>A0A4R5NTT0_LENBU</name>
<feature type="domain" description="Non-reducing end beta-L-arabinofuranosidase-like GH127 catalytic" evidence="1">
    <location>
        <begin position="11"/>
        <end position="423"/>
    </location>
</feature>
<evidence type="ECO:0000259" key="2">
    <source>
        <dbReference type="Pfam" id="PF20736"/>
    </source>
</evidence>
<evidence type="ECO:0000313" key="3">
    <source>
        <dbReference type="EMBL" id="TDG80952.1"/>
    </source>
</evidence>
<evidence type="ECO:0000259" key="1">
    <source>
        <dbReference type="Pfam" id="PF07944"/>
    </source>
</evidence>